<gene>
    <name evidence="1" type="ORF">CEXT_432651</name>
</gene>
<proteinExistence type="predicted"/>
<protein>
    <submittedName>
        <fullName evidence="1">Uncharacterized protein</fullName>
    </submittedName>
</protein>
<sequence length="130" mass="14603">MSGLKEGGSRKRRGTGVIVVINRGASRPRGELKKMMTNRPNRCYTRFLLSFEGMPRRGPSIPFRQRSFHRQMPRSISISIDERHARFINGLSSRQDALADAERNHSAVKRLVVQLGRGARLSNLCGVGTN</sequence>
<organism evidence="1 2">
    <name type="scientific">Caerostris extrusa</name>
    <name type="common">Bark spider</name>
    <name type="synonym">Caerostris bankana</name>
    <dbReference type="NCBI Taxonomy" id="172846"/>
    <lineage>
        <taxon>Eukaryota</taxon>
        <taxon>Metazoa</taxon>
        <taxon>Ecdysozoa</taxon>
        <taxon>Arthropoda</taxon>
        <taxon>Chelicerata</taxon>
        <taxon>Arachnida</taxon>
        <taxon>Araneae</taxon>
        <taxon>Araneomorphae</taxon>
        <taxon>Entelegynae</taxon>
        <taxon>Araneoidea</taxon>
        <taxon>Araneidae</taxon>
        <taxon>Caerostris</taxon>
    </lineage>
</organism>
<dbReference type="EMBL" id="BPLR01020402">
    <property type="protein sequence ID" value="GIX78341.1"/>
    <property type="molecule type" value="Genomic_DNA"/>
</dbReference>
<dbReference type="Proteomes" id="UP001054945">
    <property type="component" value="Unassembled WGS sequence"/>
</dbReference>
<comment type="caution">
    <text evidence="1">The sequence shown here is derived from an EMBL/GenBank/DDBJ whole genome shotgun (WGS) entry which is preliminary data.</text>
</comment>
<name>A0AAV4N3T9_CAEEX</name>
<evidence type="ECO:0000313" key="2">
    <source>
        <dbReference type="Proteomes" id="UP001054945"/>
    </source>
</evidence>
<reference evidence="1 2" key="1">
    <citation type="submission" date="2021-06" db="EMBL/GenBank/DDBJ databases">
        <title>Caerostris extrusa draft genome.</title>
        <authorList>
            <person name="Kono N."/>
            <person name="Arakawa K."/>
        </authorList>
    </citation>
    <scope>NUCLEOTIDE SEQUENCE [LARGE SCALE GENOMIC DNA]</scope>
</reference>
<evidence type="ECO:0000313" key="1">
    <source>
        <dbReference type="EMBL" id="GIX78341.1"/>
    </source>
</evidence>
<dbReference type="AlphaFoldDB" id="A0AAV4N3T9"/>
<accession>A0AAV4N3T9</accession>
<keyword evidence="2" id="KW-1185">Reference proteome</keyword>